<feature type="domain" description="Phospholipid/glycerol acyltransferase" evidence="3">
    <location>
        <begin position="35"/>
        <end position="154"/>
    </location>
</feature>
<dbReference type="RefSeq" id="WP_005184113.1">
    <property type="nucleotide sequence ID" value="NZ_BAED01000020.1"/>
</dbReference>
<evidence type="ECO:0000256" key="2">
    <source>
        <dbReference type="ARBA" id="ARBA00023315"/>
    </source>
</evidence>
<dbReference type="GO" id="GO:0006654">
    <property type="term" value="P:phosphatidic acid biosynthetic process"/>
    <property type="evidence" value="ECO:0007669"/>
    <property type="project" value="TreeGrafter"/>
</dbReference>
<gene>
    <name evidence="4" type="ORF">GOAMR_20_01820</name>
</gene>
<dbReference type="CDD" id="cd07989">
    <property type="entry name" value="LPLAT_AGPAT-like"/>
    <property type="match status" value="1"/>
</dbReference>
<sequence>MWYPLFKYVLIGPALRLLTRPRVVGREHLPDDGPYIVAANHLAMIDSLILCLVLPRRLTFVAKREYFEGTGLRSAVQRWFFSASGQIPIDRGGAGAAQSSLDTACRILDAGGVWAIHPEGTRSRDGVAHRARTGVMRVAERTGVPVIPVGIRGTAAVNPPGKRLLRPGRVDIVIGRPVTTDAGIREATDLLMQRIVILAGQEYVDEYA</sequence>
<keyword evidence="5" id="KW-1185">Reference proteome</keyword>
<dbReference type="InterPro" id="IPR002123">
    <property type="entry name" value="Plipid/glycerol_acylTrfase"/>
</dbReference>
<keyword evidence="1 4" id="KW-0808">Transferase</keyword>
<comment type="caution">
    <text evidence="4">The sequence shown here is derived from an EMBL/GenBank/DDBJ whole genome shotgun (WGS) entry which is preliminary data.</text>
</comment>
<dbReference type="EMBL" id="BAED01000020">
    <property type="protein sequence ID" value="GAB04634.1"/>
    <property type="molecule type" value="Genomic_DNA"/>
</dbReference>
<dbReference type="PANTHER" id="PTHR10434">
    <property type="entry name" value="1-ACYL-SN-GLYCEROL-3-PHOSPHATE ACYLTRANSFERASE"/>
    <property type="match status" value="1"/>
</dbReference>
<evidence type="ECO:0000313" key="5">
    <source>
        <dbReference type="Proteomes" id="UP000006023"/>
    </source>
</evidence>
<protein>
    <submittedName>
        <fullName evidence="4">Putative acyltransferase</fullName>
    </submittedName>
</protein>
<accession>G7GM09</accession>
<name>G7GM09_9ACTN</name>
<dbReference type="Proteomes" id="UP000006023">
    <property type="component" value="Unassembled WGS sequence"/>
</dbReference>
<keyword evidence="2 4" id="KW-0012">Acyltransferase</keyword>
<dbReference type="SMART" id="SM00563">
    <property type="entry name" value="PlsC"/>
    <property type="match status" value="1"/>
</dbReference>
<evidence type="ECO:0000313" key="4">
    <source>
        <dbReference type="EMBL" id="GAB04634.1"/>
    </source>
</evidence>
<dbReference type="STRING" id="1075090.GOAMR_20_01820"/>
<evidence type="ECO:0000259" key="3">
    <source>
        <dbReference type="SMART" id="SM00563"/>
    </source>
</evidence>
<dbReference type="GO" id="GO:0005886">
    <property type="term" value="C:plasma membrane"/>
    <property type="evidence" value="ECO:0007669"/>
    <property type="project" value="TreeGrafter"/>
</dbReference>
<dbReference type="eggNOG" id="COG0204">
    <property type="taxonomic scope" value="Bacteria"/>
</dbReference>
<proteinExistence type="predicted"/>
<evidence type="ECO:0000256" key="1">
    <source>
        <dbReference type="ARBA" id="ARBA00022679"/>
    </source>
</evidence>
<dbReference type="SUPFAM" id="SSF69593">
    <property type="entry name" value="Glycerol-3-phosphate (1)-acyltransferase"/>
    <property type="match status" value="1"/>
</dbReference>
<dbReference type="Pfam" id="PF01553">
    <property type="entry name" value="Acyltransferase"/>
    <property type="match status" value="1"/>
</dbReference>
<reference evidence="4 5" key="1">
    <citation type="submission" date="2011-11" db="EMBL/GenBank/DDBJ databases">
        <title>Whole genome shotgun sequence of Gordonia amarae NBRC 15530.</title>
        <authorList>
            <person name="Takarada H."/>
            <person name="Hosoyama A."/>
            <person name="Tsuchikane K."/>
            <person name="Katsumata H."/>
            <person name="Yamazaki S."/>
            <person name="Fujita N."/>
        </authorList>
    </citation>
    <scope>NUCLEOTIDE SEQUENCE [LARGE SCALE GENOMIC DNA]</scope>
    <source>
        <strain evidence="4 5">NBRC 15530</strain>
    </source>
</reference>
<dbReference type="GO" id="GO:0003841">
    <property type="term" value="F:1-acylglycerol-3-phosphate O-acyltransferase activity"/>
    <property type="evidence" value="ECO:0007669"/>
    <property type="project" value="TreeGrafter"/>
</dbReference>
<dbReference type="PANTHER" id="PTHR10434:SF11">
    <property type="entry name" value="1-ACYL-SN-GLYCEROL-3-PHOSPHATE ACYLTRANSFERASE"/>
    <property type="match status" value="1"/>
</dbReference>
<organism evidence="4 5">
    <name type="scientific">Gordonia amarae NBRC 15530</name>
    <dbReference type="NCBI Taxonomy" id="1075090"/>
    <lineage>
        <taxon>Bacteria</taxon>
        <taxon>Bacillati</taxon>
        <taxon>Actinomycetota</taxon>
        <taxon>Actinomycetes</taxon>
        <taxon>Mycobacteriales</taxon>
        <taxon>Gordoniaceae</taxon>
        <taxon>Gordonia</taxon>
    </lineage>
</organism>
<dbReference type="AlphaFoldDB" id="G7GM09"/>